<dbReference type="Gene3D" id="2.130.10.10">
    <property type="entry name" value="YVTN repeat-like/Quinoprotein amine dehydrogenase"/>
    <property type="match status" value="7"/>
</dbReference>
<evidence type="ECO:0000256" key="1">
    <source>
        <dbReference type="ARBA" id="ARBA00022574"/>
    </source>
</evidence>
<keyword evidence="5" id="KW-0675">Receptor</keyword>
<dbReference type="SUPFAM" id="SSF52540">
    <property type="entry name" value="P-loop containing nucleoside triphosphate hydrolases"/>
    <property type="match status" value="1"/>
</dbReference>
<evidence type="ECO:0000313" key="5">
    <source>
        <dbReference type="EMBL" id="PAV19326.1"/>
    </source>
</evidence>
<protein>
    <submittedName>
        <fullName evidence="5">Nucleotide-binding-oligomerization-domain like receptor</fullName>
    </submittedName>
</protein>
<gene>
    <name evidence="5" type="ORF">PNOK_0426000</name>
</gene>
<feature type="repeat" description="WD" evidence="3">
    <location>
        <begin position="726"/>
        <end position="762"/>
    </location>
</feature>
<feature type="repeat" description="WD" evidence="3">
    <location>
        <begin position="977"/>
        <end position="1013"/>
    </location>
</feature>
<feature type="repeat" description="WD" evidence="3">
    <location>
        <begin position="860"/>
        <end position="894"/>
    </location>
</feature>
<sequence>MPVNQSGDYSTANIGTHNEFGTSQYNFTVNADNPTINVRLDGPHNKVTNKPDMKELKEILKPMTVTEQEANRPKCLKGTRVALLQRIREWTESSDSPNIFLLTGGAGTGKSTVARTIAEEFEREGRLGCYIFFERDKTNSSTITNTVIRTIAYNLARKSSVIAELLSVVVTNDAESNFASTEITFKNVLRDPLLSAVEKGLYGPILIVLDALDECGSREARKDLTTLIREKISTLPSIFRFLITSRPGEGISPLPRASVSPFYNHSILDHTSASSKEDVIKFVRHEMRELRKDGGWHVPKDWPWEENMRVLGEAADGVFIWASTAVKYISGKKQGRFQYLKALVENSATVNKNLGGLYAAILKDSLEWDAIRKEQFSRIFSLILFGKRPLTVEEIDDLLELEAGTTRDLVFCLRSLVTYEEGEPIRIHHASLYDYLTSPESVDLGWHVDEDEQRNNIVLCCLEKMSKGLRFNICELETSFVMNKHVPELQDCIQNNISPSLHLHYFAYNSLLYWVEVLSLTGCLYNCLGPALEIAIKWLEIEVSRLSTSRNDIHIQLTRFISSIFAGTSKWADDKSSRLLTFLEDARNQLIKFNGPISQSTPHIYMTFLPLMKEESIFARHYAARFDGLTYVEYNGDKPKPACIKQIDVGSAISSVSFSPNGKLIVSGSDKNVCVWDVVNGGLVVGPFGGVSATFSGDGRYIASGNGDGTISVWNAATGKSIHGALEGHTELVKSVAFSPDSRYIASGSSDGTVQIWDAEKGVAIGGPLRRHSHEVLSVVFSPNGIHFASCSSSEIIVRDVESREMIYPPLESDSGISSIAFSYDSSKIVSGSLDGTIHIWNTSKGATLRKFSGGDVWGVYSLTSSPDGKHILLGSLGGVIRMWNAENSDTLPKLFKGHTSRVTSVSYSPDGTRFVSGSRDGTIRIWNIEGGQTESSLSEIKAMAVSADGKYLVTGSQDSTINLWSVETGEVLKGPFEGHSDRVTSLSFSPVSDEYCFASGSWDNTVRIWKLNGESIICHGHTDWVKSVCFSPDGRHIASGSWDRTIRVWDSQSGLQALKPFEGHSSWISSVCYSPDGTRIVSGSKDRTVRIWDSSDGNLLSTLGGHEYFVTSVACSHDGTLIFSGDDWRNILVWDAKSENLVHDLKNTADWMMSICFSPNNTWITSDSKDGYISWRNKLGDSLFLKSKLSSSINSIVSLPSTDSKYIKLASVSNDGLIRVWCLDLSSQEATWILRNDGWITGNGGNLLFWVPPDLRSTLIYGPCTRILNTQFSTKIILSENQGTRWAACYHPRPRRALYSSSS</sequence>
<dbReference type="InterPro" id="IPR015943">
    <property type="entry name" value="WD40/YVTN_repeat-like_dom_sf"/>
</dbReference>
<dbReference type="InterPro" id="IPR001680">
    <property type="entry name" value="WD40_rpt"/>
</dbReference>
<dbReference type="OrthoDB" id="538223at2759"/>
<feature type="repeat" description="WD" evidence="3">
    <location>
        <begin position="1104"/>
        <end position="1145"/>
    </location>
</feature>
<dbReference type="InterPro" id="IPR007111">
    <property type="entry name" value="NACHT_NTPase"/>
</dbReference>
<dbReference type="InterPro" id="IPR036322">
    <property type="entry name" value="WD40_repeat_dom_sf"/>
</dbReference>
<evidence type="ECO:0000313" key="6">
    <source>
        <dbReference type="Proteomes" id="UP000217199"/>
    </source>
</evidence>
<dbReference type="PROSITE" id="PS50837">
    <property type="entry name" value="NACHT"/>
    <property type="match status" value="1"/>
</dbReference>
<dbReference type="SUPFAM" id="SSF50978">
    <property type="entry name" value="WD40 repeat-like"/>
    <property type="match status" value="2"/>
</dbReference>
<comment type="caution">
    <text evidence="5">The sequence shown here is derived from an EMBL/GenBank/DDBJ whole genome shotgun (WGS) entry which is preliminary data.</text>
</comment>
<evidence type="ECO:0000256" key="3">
    <source>
        <dbReference type="PROSITE-ProRule" id="PRU00221"/>
    </source>
</evidence>
<name>A0A286UI73_9AGAM</name>
<organism evidence="5 6">
    <name type="scientific">Pyrrhoderma noxium</name>
    <dbReference type="NCBI Taxonomy" id="2282107"/>
    <lineage>
        <taxon>Eukaryota</taxon>
        <taxon>Fungi</taxon>
        <taxon>Dikarya</taxon>
        <taxon>Basidiomycota</taxon>
        <taxon>Agaricomycotina</taxon>
        <taxon>Agaricomycetes</taxon>
        <taxon>Hymenochaetales</taxon>
        <taxon>Hymenochaetaceae</taxon>
        <taxon>Pyrrhoderma</taxon>
    </lineage>
</organism>
<dbReference type="PROSITE" id="PS50294">
    <property type="entry name" value="WD_REPEATS_REGION"/>
    <property type="match status" value="7"/>
</dbReference>
<dbReference type="EMBL" id="NBII01000004">
    <property type="protein sequence ID" value="PAV19326.1"/>
    <property type="molecule type" value="Genomic_DNA"/>
</dbReference>
<feature type="repeat" description="WD" evidence="3">
    <location>
        <begin position="651"/>
        <end position="678"/>
    </location>
</feature>
<dbReference type="Gene3D" id="3.40.50.300">
    <property type="entry name" value="P-loop containing nucleotide triphosphate hydrolases"/>
    <property type="match status" value="1"/>
</dbReference>
<dbReference type="InterPro" id="IPR056884">
    <property type="entry name" value="NPHP3-like_N"/>
</dbReference>
<dbReference type="Pfam" id="PF00400">
    <property type="entry name" value="WD40"/>
    <property type="match status" value="13"/>
</dbReference>
<dbReference type="STRING" id="2282107.A0A286UI73"/>
<dbReference type="SMART" id="SM00320">
    <property type="entry name" value="WD40"/>
    <property type="match status" value="13"/>
</dbReference>
<dbReference type="PROSITE" id="PS50082">
    <property type="entry name" value="WD_REPEATS_2"/>
    <property type="match status" value="11"/>
</dbReference>
<reference evidence="5 6" key="1">
    <citation type="journal article" date="2017" name="Mol. Ecol.">
        <title>Comparative and population genomic landscape of Phellinus noxius: A hypervariable fungus causing root rot in trees.</title>
        <authorList>
            <person name="Chung C.L."/>
            <person name="Lee T.J."/>
            <person name="Akiba M."/>
            <person name="Lee H.H."/>
            <person name="Kuo T.H."/>
            <person name="Liu D."/>
            <person name="Ke H.M."/>
            <person name="Yokoi T."/>
            <person name="Roa M.B."/>
            <person name="Lu M.J."/>
            <person name="Chang Y.Y."/>
            <person name="Ann P.J."/>
            <person name="Tsai J.N."/>
            <person name="Chen C.Y."/>
            <person name="Tzean S.S."/>
            <person name="Ota Y."/>
            <person name="Hattori T."/>
            <person name="Sahashi N."/>
            <person name="Liou R.F."/>
            <person name="Kikuchi T."/>
            <person name="Tsai I.J."/>
        </authorList>
    </citation>
    <scope>NUCLEOTIDE SEQUENCE [LARGE SCALE GENOMIC DNA]</scope>
    <source>
        <strain evidence="5 6">FFPRI411160</strain>
    </source>
</reference>
<dbReference type="Pfam" id="PF24883">
    <property type="entry name" value="NPHP3_N"/>
    <property type="match status" value="1"/>
</dbReference>
<keyword evidence="2" id="KW-0677">Repeat</keyword>
<dbReference type="PANTHER" id="PTHR19879:SF9">
    <property type="entry name" value="TRANSCRIPTION INITIATION FACTOR TFIID SUBUNIT 5"/>
    <property type="match status" value="1"/>
</dbReference>
<feature type="domain" description="NACHT" evidence="4">
    <location>
        <begin position="98"/>
        <end position="248"/>
    </location>
</feature>
<dbReference type="InterPro" id="IPR020472">
    <property type="entry name" value="WD40_PAC1"/>
</dbReference>
<dbReference type="CDD" id="cd00200">
    <property type="entry name" value="WD40"/>
    <property type="match status" value="2"/>
</dbReference>
<proteinExistence type="predicted"/>
<feature type="repeat" description="WD" evidence="3">
    <location>
        <begin position="817"/>
        <end position="851"/>
    </location>
</feature>
<feature type="repeat" description="WD" evidence="3">
    <location>
        <begin position="1062"/>
        <end position="1103"/>
    </location>
</feature>
<feature type="repeat" description="WD" evidence="3">
    <location>
        <begin position="692"/>
        <end position="724"/>
    </location>
</feature>
<accession>A0A286UI73</accession>
<keyword evidence="6" id="KW-1185">Reference proteome</keyword>
<feature type="repeat" description="WD" evidence="3">
    <location>
        <begin position="934"/>
        <end position="975"/>
    </location>
</feature>
<dbReference type="PANTHER" id="PTHR19879">
    <property type="entry name" value="TRANSCRIPTION INITIATION FACTOR TFIID"/>
    <property type="match status" value="1"/>
</dbReference>
<evidence type="ECO:0000259" key="4">
    <source>
        <dbReference type="PROSITE" id="PS50837"/>
    </source>
</evidence>
<dbReference type="PROSITE" id="PS00678">
    <property type="entry name" value="WD_REPEATS_1"/>
    <property type="match status" value="3"/>
</dbReference>
<keyword evidence="1 3" id="KW-0853">WD repeat</keyword>
<feature type="repeat" description="WD" evidence="3">
    <location>
        <begin position="1019"/>
        <end position="1060"/>
    </location>
</feature>
<dbReference type="InParanoid" id="A0A286UI73"/>
<dbReference type="PRINTS" id="PR00320">
    <property type="entry name" value="GPROTEINBRPT"/>
</dbReference>
<dbReference type="InterPro" id="IPR019775">
    <property type="entry name" value="WD40_repeat_CS"/>
</dbReference>
<feature type="repeat" description="WD" evidence="3">
    <location>
        <begin position="896"/>
        <end position="937"/>
    </location>
</feature>
<dbReference type="InterPro" id="IPR027417">
    <property type="entry name" value="P-loop_NTPase"/>
</dbReference>
<evidence type="ECO:0000256" key="2">
    <source>
        <dbReference type="ARBA" id="ARBA00022737"/>
    </source>
</evidence>
<dbReference type="Proteomes" id="UP000217199">
    <property type="component" value="Unassembled WGS sequence"/>
</dbReference>